<proteinExistence type="predicted"/>
<keyword evidence="1" id="KW-0687">Ribonucleoprotein</keyword>
<evidence type="ECO:0000313" key="2">
    <source>
        <dbReference type="Proteomes" id="UP000518681"/>
    </source>
</evidence>
<dbReference type="EMBL" id="JACIIK010000009">
    <property type="protein sequence ID" value="MBB6204505.1"/>
    <property type="molecule type" value="Genomic_DNA"/>
</dbReference>
<keyword evidence="1" id="KW-0689">Ribosomal protein</keyword>
<evidence type="ECO:0000313" key="1">
    <source>
        <dbReference type="EMBL" id="MBB6204505.1"/>
    </source>
</evidence>
<protein>
    <submittedName>
        <fullName evidence="1">Ribosomal protein L18E</fullName>
    </submittedName>
</protein>
<accession>A0AAW3V546</accession>
<sequence length="274" mass="30888">MEIRELVIAAQAYWDSVNQTITTYGAEIARLRDVEQKLFSCESWAIGLEQYDESKQEKHLRRVVRYLMDHLVKIAVDKFSPSAAARISIDDSEVAEAAGCAGEDFRKFNAETFWNCLENRYGGTNGSNAAYRQAAASLIQEFRIKPDAAITVRKGCLVIDLNVRADKSKWSSSYKLDYSDQNQIARTVIALKSFASWADMTTLQFGLDHLVRRFSHGDGIVESRESFSYGNAESGQIKVTTFYTRFEFVFDPKVSGKLQLFLGEFGFTELAEAA</sequence>
<dbReference type="RefSeq" id="WP_183801162.1">
    <property type="nucleotide sequence ID" value="NZ_JACIII010000013.1"/>
</dbReference>
<name>A0AAW3V546_9BURK</name>
<dbReference type="Proteomes" id="UP000518681">
    <property type="component" value="Unassembled WGS sequence"/>
</dbReference>
<dbReference type="GO" id="GO:0005840">
    <property type="term" value="C:ribosome"/>
    <property type="evidence" value="ECO:0007669"/>
    <property type="project" value="UniProtKB-KW"/>
</dbReference>
<gene>
    <name evidence="1" type="ORF">GGD69_005399</name>
</gene>
<comment type="caution">
    <text evidence="1">The sequence shown here is derived from an EMBL/GenBank/DDBJ whole genome shotgun (WGS) entry which is preliminary data.</text>
</comment>
<organism evidence="1 2">
    <name type="scientific">Paraburkholderia fungorum</name>
    <dbReference type="NCBI Taxonomy" id="134537"/>
    <lineage>
        <taxon>Bacteria</taxon>
        <taxon>Pseudomonadati</taxon>
        <taxon>Pseudomonadota</taxon>
        <taxon>Betaproteobacteria</taxon>
        <taxon>Burkholderiales</taxon>
        <taxon>Burkholderiaceae</taxon>
        <taxon>Paraburkholderia</taxon>
    </lineage>
</organism>
<reference evidence="1 2" key="1">
    <citation type="submission" date="2020-08" db="EMBL/GenBank/DDBJ databases">
        <title>Genomic Encyclopedia of Type Strains, Phase IV (KMG-V): Genome sequencing to study the core and pangenomes of soil and plant-associated prokaryotes.</title>
        <authorList>
            <person name="Whitman W."/>
        </authorList>
    </citation>
    <scope>NUCLEOTIDE SEQUENCE [LARGE SCALE GENOMIC DNA]</scope>
    <source>
        <strain evidence="1 2">SEMIA 4013</strain>
    </source>
</reference>
<dbReference type="AlphaFoldDB" id="A0AAW3V546"/>